<dbReference type="EMBL" id="CAXAJV020001281">
    <property type="protein sequence ID" value="CAL7933727.1"/>
    <property type="molecule type" value="Genomic_DNA"/>
</dbReference>
<name>A0ABP1N165_XYLVO</name>
<reference evidence="1 2" key="1">
    <citation type="submission" date="2024-08" db="EMBL/GenBank/DDBJ databases">
        <authorList>
            <person name="Will J Nash"/>
            <person name="Angela Man"/>
            <person name="Seanna McTaggart"/>
            <person name="Kendall Baker"/>
            <person name="Tom Barker"/>
            <person name="Leah Catchpole"/>
            <person name="Alex Durrant"/>
            <person name="Karim Gharbi"/>
            <person name="Naomi Irish"/>
            <person name="Gemy Kaithakottil"/>
            <person name="Debby Ku"/>
            <person name="Aaliyah Providence"/>
            <person name="Felix Shaw"/>
            <person name="David Swarbreck"/>
            <person name="Chris Watkins"/>
            <person name="Ann M. McCartney"/>
            <person name="Giulio Formenti"/>
            <person name="Alice Mouton"/>
            <person name="Noel Vella"/>
            <person name="Bjorn M von Reumont"/>
            <person name="Adriana Vella"/>
            <person name="Wilfried Haerty"/>
        </authorList>
    </citation>
    <scope>NUCLEOTIDE SEQUENCE [LARGE SCALE GENOMIC DNA]</scope>
</reference>
<evidence type="ECO:0000313" key="1">
    <source>
        <dbReference type="EMBL" id="CAL7933727.1"/>
    </source>
</evidence>
<keyword evidence="2" id="KW-1185">Reference proteome</keyword>
<accession>A0ABP1N165</accession>
<protein>
    <submittedName>
        <fullName evidence="1">Uncharacterized protein</fullName>
    </submittedName>
</protein>
<organism evidence="1 2">
    <name type="scientific">Xylocopa violacea</name>
    <name type="common">Violet carpenter bee</name>
    <name type="synonym">Apis violacea</name>
    <dbReference type="NCBI Taxonomy" id="135666"/>
    <lineage>
        <taxon>Eukaryota</taxon>
        <taxon>Metazoa</taxon>
        <taxon>Ecdysozoa</taxon>
        <taxon>Arthropoda</taxon>
        <taxon>Hexapoda</taxon>
        <taxon>Insecta</taxon>
        <taxon>Pterygota</taxon>
        <taxon>Neoptera</taxon>
        <taxon>Endopterygota</taxon>
        <taxon>Hymenoptera</taxon>
        <taxon>Apocrita</taxon>
        <taxon>Aculeata</taxon>
        <taxon>Apoidea</taxon>
        <taxon>Anthophila</taxon>
        <taxon>Apidae</taxon>
        <taxon>Xylocopa</taxon>
        <taxon>Xylocopa</taxon>
    </lineage>
</organism>
<dbReference type="Proteomes" id="UP001642520">
    <property type="component" value="Unassembled WGS sequence"/>
</dbReference>
<evidence type="ECO:0000313" key="2">
    <source>
        <dbReference type="Proteomes" id="UP001642520"/>
    </source>
</evidence>
<proteinExistence type="predicted"/>
<sequence length="169" mass="19965">MLLFLNIRRLFIVQHKKFHRTHVRVEKSIFGHFVGLKVAPSIICKSKRNKTISFLGEAHTNIIFVPYNDHGLVVALQMSRMTSWTRWYRDQNVHDPKVGRLNYSSHEIQMSAIPVQSYFSFAMPMRTYKQIEREIFAVVGTDVTNIFKWNIATILHNFMHIHKICIFVF</sequence>
<comment type="caution">
    <text evidence="1">The sequence shown here is derived from an EMBL/GenBank/DDBJ whole genome shotgun (WGS) entry which is preliminary data.</text>
</comment>
<gene>
    <name evidence="1" type="ORF">XYLVIOL_LOCUS606</name>
</gene>